<feature type="transmembrane region" description="Helical" evidence="1">
    <location>
        <begin position="280"/>
        <end position="300"/>
    </location>
</feature>
<organism evidence="2">
    <name type="scientific">hydrothermal vent metagenome</name>
    <dbReference type="NCBI Taxonomy" id="652676"/>
    <lineage>
        <taxon>unclassified sequences</taxon>
        <taxon>metagenomes</taxon>
        <taxon>ecological metagenomes</taxon>
    </lineage>
</organism>
<feature type="transmembrane region" description="Helical" evidence="1">
    <location>
        <begin position="312"/>
        <end position="341"/>
    </location>
</feature>
<dbReference type="AlphaFoldDB" id="A0A3B0Z8L1"/>
<sequence length="433" mass="47092">MNLGALSLENAPGFWAPARFFLTVPAFGIIAAFIILLDGEQLLQSRWQMETLAVTHAFTLGYIAMAMLGALFQMLPVVMGASLPQAERTAMVVHLLVTVGTLCLVSAFLLQTPALFSAAVLFLVPVLILFGAGIIVAIFRSGTTKTTARVVQLAALGLIVTVLIGANLASGYASGSTPLNRWLTNYHAAWGIIGWILVLIIGISEQVIPMFLTTPPYPDQFNKRLAYLLILLLVTATLLPSQALQQASVILSGALMLTYAGITLYLLAKRRRKRLDMTNEFWRVGMLCLILGAGTNMYGYFGGKLAGSDVSILTAVLLLAGFAVSLINGMLYKIVPFLVWLNLRMPVIMGKLEPGTRYYTPNIHEVINMPPMKWQFLFHVVGLLLLVASVFLNGFLIYAAATAMLISNLLLLINLSHAASLYRKYSGQVIAVR</sequence>
<feature type="transmembrane region" description="Helical" evidence="1">
    <location>
        <begin position="90"/>
        <end position="110"/>
    </location>
</feature>
<feature type="transmembrane region" description="Helical" evidence="1">
    <location>
        <begin position="151"/>
        <end position="172"/>
    </location>
</feature>
<reference evidence="2" key="1">
    <citation type="submission" date="2018-06" db="EMBL/GenBank/DDBJ databases">
        <authorList>
            <person name="Zhirakovskaya E."/>
        </authorList>
    </citation>
    <scope>NUCLEOTIDE SEQUENCE</scope>
</reference>
<feature type="transmembrane region" description="Helical" evidence="1">
    <location>
        <begin position="20"/>
        <end position="37"/>
    </location>
</feature>
<keyword evidence="1 2" id="KW-0812">Transmembrane</keyword>
<feature type="transmembrane region" description="Helical" evidence="1">
    <location>
        <begin position="192"/>
        <end position="213"/>
    </location>
</feature>
<evidence type="ECO:0000256" key="1">
    <source>
        <dbReference type="SAM" id="Phobius"/>
    </source>
</evidence>
<feature type="transmembrane region" description="Helical" evidence="1">
    <location>
        <begin position="225"/>
        <end position="243"/>
    </location>
</feature>
<name>A0A3B0Z8L1_9ZZZZ</name>
<feature type="transmembrane region" description="Helical" evidence="1">
    <location>
        <begin position="397"/>
        <end position="415"/>
    </location>
</feature>
<feature type="transmembrane region" description="Helical" evidence="1">
    <location>
        <begin position="116"/>
        <end position="139"/>
    </location>
</feature>
<keyword evidence="1" id="KW-1133">Transmembrane helix</keyword>
<feature type="transmembrane region" description="Helical" evidence="1">
    <location>
        <begin position="374"/>
        <end position="391"/>
    </location>
</feature>
<evidence type="ECO:0000313" key="2">
    <source>
        <dbReference type="EMBL" id="VAW77734.1"/>
    </source>
</evidence>
<accession>A0A3B0Z8L1</accession>
<feature type="transmembrane region" description="Helical" evidence="1">
    <location>
        <begin position="249"/>
        <end position="268"/>
    </location>
</feature>
<proteinExistence type="predicted"/>
<dbReference type="EMBL" id="UOFM01000231">
    <property type="protein sequence ID" value="VAW77734.1"/>
    <property type="molecule type" value="Genomic_DNA"/>
</dbReference>
<feature type="transmembrane region" description="Helical" evidence="1">
    <location>
        <begin position="57"/>
        <end position="78"/>
    </location>
</feature>
<gene>
    <name evidence="2" type="ORF">MNBD_GAMMA14-2655</name>
</gene>
<keyword evidence="1" id="KW-0472">Membrane</keyword>
<protein>
    <submittedName>
        <fullName evidence="2">Transmembrane protein</fullName>
    </submittedName>
</protein>